<evidence type="ECO:0000256" key="1">
    <source>
        <dbReference type="SAM" id="MobiDB-lite"/>
    </source>
</evidence>
<dbReference type="eggNOG" id="ENOG5033C8D">
    <property type="taxonomic scope" value="Bacteria"/>
</dbReference>
<evidence type="ECO:0000313" key="2">
    <source>
        <dbReference type="EMBL" id="EDY56990.2"/>
    </source>
</evidence>
<dbReference type="Proteomes" id="UP000002785">
    <property type="component" value="Chromosome"/>
</dbReference>
<dbReference type="AlphaFoldDB" id="B5HVY5"/>
<organism evidence="2 3">
    <name type="scientific">Streptomyces sviceus (strain ATCC 29083 / DSM 924 / JCM 4929 / NBRC 13980 / NCIMB 11184 / NRRL 5439 / UC 5370)</name>
    <dbReference type="NCBI Taxonomy" id="463191"/>
    <lineage>
        <taxon>Bacteria</taxon>
        <taxon>Bacillati</taxon>
        <taxon>Actinomycetota</taxon>
        <taxon>Actinomycetes</taxon>
        <taxon>Kitasatosporales</taxon>
        <taxon>Streptomycetaceae</taxon>
        <taxon>Streptomyces</taxon>
    </lineage>
</organism>
<gene>
    <name evidence="2" type="ORF">SSEG_03570</name>
</gene>
<feature type="compositionally biased region" description="Pro residues" evidence="1">
    <location>
        <begin position="1"/>
        <end position="14"/>
    </location>
</feature>
<reference evidence="2" key="1">
    <citation type="submission" date="2009-10" db="EMBL/GenBank/DDBJ databases">
        <title>The genome sequence of Streptomyces sviceus strain ATCC 29083.</title>
        <authorList>
            <consortium name="The Broad Institute Genome Sequencing Platform"/>
            <consortium name="Broad Institute Microbial Sequencing Center"/>
            <person name="Fischbach M."/>
            <person name="Godfrey P."/>
            <person name="Ward D."/>
            <person name="Young S."/>
            <person name="Zeng Q."/>
            <person name="Koehrsen M."/>
            <person name="Alvarado L."/>
            <person name="Berlin A.M."/>
            <person name="Bochicchio J."/>
            <person name="Borenstein D."/>
            <person name="Chapman S.B."/>
            <person name="Chen Z."/>
            <person name="Engels R."/>
            <person name="Freedman E."/>
            <person name="Gellesch M."/>
            <person name="Goldberg J."/>
            <person name="Griggs A."/>
            <person name="Gujja S."/>
            <person name="Heilman E.R."/>
            <person name="Heiman D.I."/>
            <person name="Hepburn T.A."/>
            <person name="Howarth C."/>
            <person name="Jen D."/>
            <person name="Larson L."/>
            <person name="Lewis B."/>
            <person name="Mehta T."/>
            <person name="Park D."/>
            <person name="Pearson M."/>
            <person name="Richards J."/>
            <person name="Roberts A."/>
            <person name="Saif S."/>
            <person name="Shea T.D."/>
            <person name="Shenoy N."/>
            <person name="Sisk P."/>
            <person name="Stolte C."/>
            <person name="Sykes S.N."/>
            <person name="Thomson T."/>
            <person name="Walk T."/>
            <person name="White J."/>
            <person name="Yandava C."/>
            <person name="Straight P."/>
            <person name="Clardy J."/>
            <person name="Hung D."/>
            <person name="Kolter R."/>
            <person name="Mekalanos J."/>
            <person name="Walker S."/>
            <person name="Walsh C.T."/>
            <person name="Wieland-Brown L.C."/>
            <person name="Haas B."/>
            <person name="Nusbaum C."/>
            <person name="Birren B."/>
        </authorList>
    </citation>
    <scope>NUCLEOTIDE SEQUENCE [LARGE SCALE GENOMIC DNA]</scope>
    <source>
        <strain evidence="2">ATCC 29083</strain>
    </source>
</reference>
<keyword evidence="3" id="KW-1185">Reference proteome</keyword>
<evidence type="ECO:0000313" key="3">
    <source>
        <dbReference type="Proteomes" id="UP000002785"/>
    </source>
</evidence>
<accession>B5HVY5</accession>
<name>B5HVY5_STRX2</name>
<feature type="non-terminal residue" evidence="2">
    <location>
        <position position="109"/>
    </location>
</feature>
<dbReference type="EMBL" id="CM000951">
    <property type="protein sequence ID" value="EDY56990.2"/>
    <property type="molecule type" value="Genomic_DNA"/>
</dbReference>
<sequence length="109" mass="11698">MTPIPTSIPTPLPTPTSHRRPTQGRVAAMRYKLTFVVGLTLGYVLGTRAGRERYEQLKKSARQVAQNPAVRNTAETAAQQGRQFAGKAYHVVSDKGGRPSAGVRDPAGA</sequence>
<proteinExistence type="predicted"/>
<feature type="region of interest" description="Disordered" evidence="1">
    <location>
        <begin position="89"/>
        <end position="109"/>
    </location>
</feature>
<feature type="region of interest" description="Disordered" evidence="1">
    <location>
        <begin position="1"/>
        <end position="24"/>
    </location>
</feature>
<dbReference type="HOGENOM" id="CLU_2202769_0_0_11"/>
<protein>
    <submittedName>
        <fullName evidence="2">Secreted protein</fullName>
    </submittedName>
</protein>